<evidence type="ECO:0000313" key="4">
    <source>
        <dbReference type="EMBL" id="OGK04703.1"/>
    </source>
</evidence>
<sequence length="758" mass="82258">MYGSVGSTLDRFMNSNGAYRFDGATGYIDIGSFPPINAYSVSLWFKKQMASGYSPVGEADLFGTQTSTNKYFKFGFHPTWPDQIRYRLNDGASGYVDKTSVRAITDTLWHHIVVTRTNDTVQMFIDNQPESLTVFAVSGSMTGAITTGAVTKIGTVGGVVDAMFDGCIDDVVIYGSAIDAAKVDSLYHVGGWIDNQAPIFISTSASMCPAATGSVQYYDTLHASDPDGDPLTFRMLSMNGGTLDLTDSVLLWTPLANLQQGVHHFSVEVADNMGATDTLNWDITVTNWHDFNGLLAYYTFSANADDASGNTLSGSQSNVTNAADRFGTANSAFQFNGTSSYIDLGIMCTAVPTFNDFSISLWFKIDTLPAGGGTLYGALGNSDQQIKINIGSDGKPYYWFCRTTDVIQRGYLDQAVSLHSWHHLVVRRSASTVTMYLDNTGGAVIATVNTGALNGIATGNEHFIGAVAHTGNPEQAFKGYIDDIAIYTTVITPTQVDSIYYSGGWPITPTDGMKLITGGTFQMGSADSTNEQPIHVVTLSSFWMDSTEVTQESYQAIFGLNPSLFPGDINRPVENVTWFDAVLYCNVRSKQAGLDTVYSYTSVTGIPGDSCTDLENLAINFTKNGYRLPTEAEWEYACRAGTTTQYYWGAAVDGAYAWYGANSNTTPHPVASTTRNARGLYDMAGNVWEWCNDWYLSTYYSGSPGSDPMGPGSGTTRVERGGSWLGTSDYLRSAFRNDRNPGLRFNYLGFRTVCNSGD</sequence>
<reference evidence="4 5" key="1">
    <citation type="journal article" date="2016" name="Nat. Commun.">
        <title>Thousands of microbial genomes shed light on interconnected biogeochemical processes in an aquifer system.</title>
        <authorList>
            <person name="Anantharaman K."/>
            <person name="Brown C.T."/>
            <person name="Hug L.A."/>
            <person name="Sharon I."/>
            <person name="Castelle C.J."/>
            <person name="Probst A.J."/>
            <person name="Thomas B.C."/>
            <person name="Singh A."/>
            <person name="Wilkins M.J."/>
            <person name="Karaoz U."/>
            <person name="Brodie E.L."/>
            <person name="Williams K.H."/>
            <person name="Hubbard S.S."/>
            <person name="Banfield J.F."/>
        </authorList>
    </citation>
    <scope>NUCLEOTIDE SEQUENCE [LARGE SCALE GENOMIC DNA]</scope>
</reference>
<dbReference type="InterPro" id="IPR016187">
    <property type="entry name" value="CTDL_fold"/>
</dbReference>
<dbReference type="InterPro" id="IPR042095">
    <property type="entry name" value="SUMF_sf"/>
</dbReference>
<dbReference type="Pfam" id="PF13385">
    <property type="entry name" value="Laminin_G_3"/>
    <property type="match status" value="2"/>
</dbReference>
<evidence type="ECO:0000256" key="2">
    <source>
        <dbReference type="ARBA" id="ARBA00023157"/>
    </source>
</evidence>
<dbReference type="InterPro" id="IPR013320">
    <property type="entry name" value="ConA-like_dom_sf"/>
</dbReference>
<dbReference type="Pfam" id="PF17963">
    <property type="entry name" value="Big_9"/>
    <property type="match status" value="1"/>
</dbReference>
<keyword evidence="2" id="KW-1015">Disulfide bond</keyword>
<comment type="caution">
    <text evidence="4">The sequence shown here is derived from an EMBL/GenBank/DDBJ whole genome shotgun (WGS) entry which is preliminary data.</text>
</comment>
<dbReference type="PANTHER" id="PTHR23150">
    <property type="entry name" value="SULFATASE MODIFYING FACTOR 1, 2"/>
    <property type="match status" value="1"/>
</dbReference>
<dbReference type="SMART" id="SM00282">
    <property type="entry name" value="LamG"/>
    <property type="match status" value="2"/>
</dbReference>
<accession>A0A1F7FDI1</accession>
<dbReference type="InterPro" id="IPR001791">
    <property type="entry name" value="Laminin_G"/>
</dbReference>
<dbReference type="Gene3D" id="2.60.40.10">
    <property type="entry name" value="Immunoglobulins"/>
    <property type="match status" value="1"/>
</dbReference>
<dbReference type="EMBL" id="MFYX01000066">
    <property type="protein sequence ID" value="OGK04703.1"/>
    <property type="molecule type" value="Genomic_DNA"/>
</dbReference>
<dbReference type="GO" id="GO:0120147">
    <property type="term" value="F:formylglycine-generating oxidase activity"/>
    <property type="evidence" value="ECO:0007669"/>
    <property type="project" value="TreeGrafter"/>
</dbReference>
<dbReference type="SUPFAM" id="SSF49899">
    <property type="entry name" value="Concanavalin A-like lectins/glucanases"/>
    <property type="match status" value="2"/>
</dbReference>
<dbReference type="Gene3D" id="3.90.1580.10">
    <property type="entry name" value="paralog of FGE (formylglycine-generating enzyme)"/>
    <property type="match status" value="1"/>
</dbReference>
<dbReference type="Proteomes" id="UP000179243">
    <property type="component" value="Unassembled WGS sequence"/>
</dbReference>
<protein>
    <recommendedName>
        <fullName evidence="3">Laminin G domain-containing protein</fullName>
    </recommendedName>
</protein>
<proteinExistence type="predicted"/>
<organism evidence="4 5">
    <name type="scientific">Candidatus Raymondbacteria bacterium RIFOXYD12_FULL_49_13</name>
    <dbReference type="NCBI Taxonomy" id="1817890"/>
    <lineage>
        <taxon>Bacteria</taxon>
        <taxon>Raymondiibacteriota</taxon>
    </lineage>
</organism>
<dbReference type="Gene3D" id="2.60.120.200">
    <property type="match status" value="2"/>
</dbReference>
<feature type="domain" description="Laminin G" evidence="3">
    <location>
        <begin position="8"/>
        <end position="208"/>
    </location>
</feature>
<dbReference type="AlphaFoldDB" id="A0A1F7FDI1"/>
<evidence type="ECO:0000259" key="3">
    <source>
        <dbReference type="PROSITE" id="PS50025"/>
    </source>
</evidence>
<dbReference type="SUPFAM" id="SSF56436">
    <property type="entry name" value="C-type lectin-like"/>
    <property type="match status" value="1"/>
</dbReference>
<dbReference type="Pfam" id="PF03781">
    <property type="entry name" value="FGE-sulfatase"/>
    <property type="match status" value="1"/>
</dbReference>
<dbReference type="InterPro" id="IPR006558">
    <property type="entry name" value="LamG-like"/>
</dbReference>
<dbReference type="InterPro" id="IPR005532">
    <property type="entry name" value="SUMF_dom"/>
</dbReference>
<dbReference type="SMART" id="SM00560">
    <property type="entry name" value="LamGL"/>
    <property type="match status" value="1"/>
</dbReference>
<name>A0A1F7FDI1_UNCRA</name>
<gene>
    <name evidence="4" type="ORF">A2519_18660</name>
</gene>
<keyword evidence="1" id="KW-0732">Signal</keyword>
<dbReference type="InterPro" id="IPR051043">
    <property type="entry name" value="Sulfatase_Mod_Factor_Kinase"/>
</dbReference>
<dbReference type="PANTHER" id="PTHR23150:SF19">
    <property type="entry name" value="FORMYLGLYCINE-GENERATING ENZYME"/>
    <property type="match status" value="1"/>
</dbReference>
<dbReference type="InterPro" id="IPR013783">
    <property type="entry name" value="Ig-like_fold"/>
</dbReference>
<evidence type="ECO:0000256" key="1">
    <source>
        <dbReference type="ARBA" id="ARBA00022729"/>
    </source>
</evidence>
<dbReference type="PROSITE" id="PS50025">
    <property type="entry name" value="LAM_G_DOMAIN"/>
    <property type="match status" value="1"/>
</dbReference>
<evidence type="ECO:0000313" key="5">
    <source>
        <dbReference type="Proteomes" id="UP000179243"/>
    </source>
</evidence>